<dbReference type="PANTHER" id="PTHR13878:SF91">
    <property type="entry name" value="FAD BINDING DOMAIN PROTEIN (AFU_ORTHOLOGUE AFUA_6G12070)-RELATED"/>
    <property type="match status" value="1"/>
</dbReference>
<dbReference type="Gene3D" id="3.30.465.10">
    <property type="match status" value="2"/>
</dbReference>
<evidence type="ECO:0000313" key="6">
    <source>
        <dbReference type="EMBL" id="KAK4141900.1"/>
    </source>
</evidence>
<feature type="region of interest" description="Disordered" evidence="3">
    <location>
        <begin position="44"/>
        <end position="72"/>
    </location>
</feature>
<comment type="similarity">
    <text evidence="1">Belongs to the oxygen-dependent FAD-linked oxidoreductase family.</text>
</comment>
<dbReference type="Pfam" id="PF08031">
    <property type="entry name" value="BBE"/>
    <property type="match status" value="1"/>
</dbReference>
<gene>
    <name evidence="6" type="ORF">C8A04DRAFT_38688</name>
</gene>
<dbReference type="AlphaFoldDB" id="A0AAN6V0K9"/>
<reference evidence="6" key="1">
    <citation type="journal article" date="2023" name="Mol. Phylogenet. Evol.">
        <title>Genome-scale phylogeny and comparative genomics of the fungal order Sordariales.</title>
        <authorList>
            <person name="Hensen N."/>
            <person name="Bonometti L."/>
            <person name="Westerberg I."/>
            <person name="Brannstrom I.O."/>
            <person name="Guillou S."/>
            <person name="Cros-Aarteil S."/>
            <person name="Calhoun S."/>
            <person name="Haridas S."/>
            <person name="Kuo A."/>
            <person name="Mondo S."/>
            <person name="Pangilinan J."/>
            <person name="Riley R."/>
            <person name="LaButti K."/>
            <person name="Andreopoulos B."/>
            <person name="Lipzen A."/>
            <person name="Chen C."/>
            <person name="Yan M."/>
            <person name="Daum C."/>
            <person name="Ng V."/>
            <person name="Clum A."/>
            <person name="Steindorff A."/>
            <person name="Ohm R.A."/>
            <person name="Martin F."/>
            <person name="Silar P."/>
            <person name="Natvig D.O."/>
            <person name="Lalanne C."/>
            <person name="Gautier V."/>
            <person name="Ament-Velasquez S.L."/>
            <person name="Kruys A."/>
            <person name="Hutchinson M.I."/>
            <person name="Powell A.J."/>
            <person name="Barry K."/>
            <person name="Miller A.N."/>
            <person name="Grigoriev I.V."/>
            <person name="Debuchy R."/>
            <person name="Gladieux P."/>
            <person name="Hiltunen Thoren M."/>
            <person name="Johannesson H."/>
        </authorList>
    </citation>
    <scope>NUCLEOTIDE SEQUENCE</scope>
    <source>
        <strain evidence="6">CBS 141.50</strain>
    </source>
</reference>
<evidence type="ECO:0000259" key="5">
    <source>
        <dbReference type="PROSITE" id="PS51387"/>
    </source>
</evidence>
<dbReference type="GO" id="GO:0071949">
    <property type="term" value="F:FAD binding"/>
    <property type="evidence" value="ECO:0007669"/>
    <property type="project" value="InterPro"/>
</dbReference>
<evidence type="ECO:0000256" key="1">
    <source>
        <dbReference type="ARBA" id="ARBA00005466"/>
    </source>
</evidence>
<protein>
    <recommendedName>
        <fullName evidence="5">FAD-binding PCMH-type domain-containing protein</fullName>
    </recommendedName>
</protein>
<dbReference type="InterPro" id="IPR016169">
    <property type="entry name" value="FAD-bd_PCMH_sub2"/>
</dbReference>
<dbReference type="InterPro" id="IPR012951">
    <property type="entry name" value="BBE"/>
</dbReference>
<dbReference type="RefSeq" id="XP_062635271.1">
    <property type="nucleotide sequence ID" value="XM_062784315.1"/>
</dbReference>
<dbReference type="InterPro" id="IPR006094">
    <property type="entry name" value="Oxid_FAD_bind_N"/>
</dbReference>
<dbReference type="Proteomes" id="UP001302676">
    <property type="component" value="Unassembled WGS sequence"/>
</dbReference>
<keyword evidence="7" id="KW-1185">Reference proteome</keyword>
<dbReference type="EMBL" id="MU853604">
    <property type="protein sequence ID" value="KAK4141900.1"/>
    <property type="molecule type" value="Genomic_DNA"/>
</dbReference>
<evidence type="ECO:0000313" key="7">
    <source>
        <dbReference type="Proteomes" id="UP001302676"/>
    </source>
</evidence>
<keyword evidence="2" id="KW-0560">Oxidoreductase</keyword>
<feature type="chain" id="PRO_5043052790" description="FAD-binding PCMH-type domain-containing protein" evidence="4">
    <location>
        <begin position="20"/>
        <end position="648"/>
    </location>
</feature>
<dbReference type="SUPFAM" id="SSF56176">
    <property type="entry name" value="FAD-binding/transporter-associated domain-like"/>
    <property type="match status" value="1"/>
</dbReference>
<name>A0AAN6V0K9_9PEZI</name>
<dbReference type="InterPro" id="IPR050432">
    <property type="entry name" value="FAD-linked_Oxidoreductases_BP"/>
</dbReference>
<reference evidence="6" key="2">
    <citation type="submission" date="2023-05" db="EMBL/GenBank/DDBJ databases">
        <authorList>
            <consortium name="Lawrence Berkeley National Laboratory"/>
            <person name="Steindorff A."/>
            <person name="Hensen N."/>
            <person name="Bonometti L."/>
            <person name="Westerberg I."/>
            <person name="Brannstrom I.O."/>
            <person name="Guillou S."/>
            <person name="Cros-Aarteil S."/>
            <person name="Calhoun S."/>
            <person name="Haridas S."/>
            <person name="Kuo A."/>
            <person name="Mondo S."/>
            <person name="Pangilinan J."/>
            <person name="Riley R."/>
            <person name="Labutti K."/>
            <person name="Andreopoulos B."/>
            <person name="Lipzen A."/>
            <person name="Chen C."/>
            <person name="Yanf M."/>
            <person name="Daum C."/>
            <person name="Ng V."/>
            <person name="Clum A."/>
            <person name="Ohm R."/>
            <person name="Martin F."/>
            <person name="Silar P."/>
            <person name="Natvig D."/>
            <person name="Lalanne C."/>
            <person name="Gautier V."/>
            <person name="Ament-Velasquez S.L."/>
            <person name="Kruys A."/>
            <person name="Hutchinson M.I."/>
            <person name="Powell A.J."/>
            <person name="Barry K."/>
            <person name="Miller A.N."/>
            <person name="Grigoriev I.V."/>
            <person name="Debuchy R."/>
            <person name="Gladieux P."/>
            <person name="Thoren M.H."/>
            <person name="Johannesson H."/>
        </authorList>
    </citation>
    <scope>NUCLEOTIDE SEQUENCE</scope>
    <source>
        <strain evidence="6">CBS 141.50</strain>
    </source>
</reference>
<dbReference type="PANTHER" id="PTHR13878">
    <property type="entry name" value="GULONOLACTONE OXIDASE"/>
    <property type="match status" value="1"/>
</dbReference>
<feature type="domain" description="FAD-binding PCMH-type" evidence="5">
    <location>
        <begin position="161"/>
        <end position="342"/>
    </location>
</feature>
<evidence type="ECO:0000256" key="2">
    <source>
        <dbReference type="ARBA" id="ARBA00023002"/>
    </source>
</evidence>
<feature type="signal peptide" evidence="4">
    <location>
        <begin position="1"/>
        <end position="19"/>
    </location>
</feature>
<dbReference type="GO" id="GO:0016491">
    <property type="term" value="F:oxidoreductase activity"/>
    <property type="evidence" value="ECO:0007669"/>
    <property type="project" value="UniProtKB-KW"/>
</dbReference>
<feature type="compositionally biased region" description="Low complexity" evidence="3">
    <location>
        <begin position="49"/>
        <end position="63"/>
    </location>
</feature>
<dbReference type="PROSITE" id="PS51387">
    <property type="entry name" value="FAD_PCMH"/>
    <property type="match status" value="1"/>
</dbReference>
<dbReference type="InterPro" id="IPR036318">
    <property type="entry name" value="FAD-bd_PCMH-like_sf"/>
</dbReference>
<keyword evidence="4" id="KW-0732">Signal</keyword>
<evidence type="ECO:0000256" key="3">
    <source>
        <dbReference type="SAM" id="MobiDB-lite"/>
    </source>
</evidence>
<dbReference type="GeneID" id="87820928"/>
<dbReference type="Pfam" id="PF01565">
    <property type="entry name" value="FAD_binding_4"/>
    <property type="match status" value="1"/>
</dbReference>
<comment type="caution">
    <text evidence="6">The sequence shown here is derived from an EMBL/GenBank/DDBJ whole genome shotgun (WGS) entry which is preliminary data.</text>
</comment>
<proteinExistence type="inferred from homology"/>
<dbReference type="InterPro" id="IPR016166">
    <property type="entry name" value="FAD-bd_PCMH"/>
</dbReference>
<evidence type="ECO:0000256" key="4">
    <source>
        <dbReference type="SAM" id="SignalP"/>
    </source>
</evidence>
<sequence length="648" mass="70658">MHLPLLTLTLLTPLVTTSALFPFETIQLTPSDITTFSAVNFGTLPHTHPLPSQREPPSSEQPPCRAYPSTPSWPPPSQWSLLNSTLHGALLQPTPAAAACYPGNTHYNATTCDWLVHEAGKTHFWLDEPVSTLTEWPQGETCSLRSEEGDGSGEVGGECEQGGFPVYVVNATTVRDVQVGVNFARNWNLRLVIKNTGHDFGGRSLGAGSLSIWVHHLKDFEFLPEYPVGEYTGMAVRLGAGVESWEHFNHMAEHNISVLAPGGATVGAVGGWIAVAGHGALTSKYGLGVDQVLAVNVVTADGRFVSVQPDDEDKRDLWWALRGGGPSTFGIITSVTLKAHPPLTTITTSLQLTLNPLSPTSPNRTTFWRAISSVYHFIPHILSSGGYIFSYIRPNLTDSTISFTISHTVPNISVPDYRALLQPLYTVLSALLPVPVSLPGTITPTPYAGNGRRTGAGDTPINTRYHSRLFPSSLWETNTTTSQEIWTALWETEGTGIRAGVEEGGYVFHGIGYSPTREVAGWPGRDSAVNPAWRGAWLHGSLMDVQREGLTAGEVRSREERARGFLGGWNLSHAGSYMNEGDPGEPDWQARFYGPLYDDLLKVKRKWDPWGVFWASTTVGSEDWEVVTEDGYPMGQNGRLCRTDAGFR</sequence>
<accession>A0AAN6V0K9</accession>
<organism evidence="6 7">
    <name type="scientific">Dichotomopilus funicola</name>
    <dbReference type="NCBI Taxonomy" id="1934379"/>
    <lineage>
        <taxon>Eukaryota</taxon>
        <taxon>Fungi</taxon>
        <taxon>Dikarya</taxon>
        <taxon>Ascomycota</taxon>
        <taxon>Pezizomycotina</taxon>
        <taxon>Sordariomycetes</taxon>
        <taxon>Sordariomycetidae</taxon>
        <taxon>Sordariales</taxon>
        <taxon>Chaetomiaceae</taxon>
        <taxon>Dichotomopilus</taxon>
    </lineage>
</organism>